<evidence type="ECO:0000313" key="2">
    <source>
        <dbReference type="EMBL" id="MDQ0464733.1"/>
    </source>
</evidence>
<dbReference type="EMBL" id="JAUSVS010000004">
    <property type="protein sequence ID" value="MDQ0464733.1"/>
    <property type="molecule type" value="Genomic_DNA"/>
</dbReference>
<keyword evidence="3" id="KW-1185">Reference proteome</keyword>
<protein>
    <submittedName>
        <fullName evidence="2">Uncharacterized protein</fullName>
    </submittedName>
</protein>
<feature type="region of interest" description="Disordered" evidence="1">
    <location>
        <begin position="25"/>
        <end position="44"/>
    </location>
</feature>
<dbReference type="RefSeq" id="WP_307349606.1">
    <property type="nucleotide sequence ID" value="NZ_JAUSVS010000004.1"/>
</dbReference>
<sequence>MLIEEPEDRWASLRRLFGRRQDHGVVGARPALPPPKPRPAGQPSPARRLAIEWRKWPVILLARDLFLAWYSDWMAYAPSTEIKMSERGIAHEGQILGRLPWSSIARVEVGFVRDKGGAGVVLTPEADVSVLLSVVARTERRLTLVHGLSRVGQQTFIAQIEHFSPTTEIRQPENGGLVAPLDVTTLPDEPP</sequence>
<dbReference type="Proteomes" id="UP001228905">
    <property type="component" value="Unassembled WGS sequence"/>
</dbReference>
<evidence type="ECO:0000256" key="1">
    <source>
        <dbReference type="SAM" id="MobiDB-lite"/>
    </source>
</evidence>
<proteinExistence type="predicted"/>
<name>A0ABU0IRU8_9CAUL</name>
<accession>A0ABU0IRU8</accession>
<comment type="caution">
    <text evidence="2">The sequence shown here is derived from an EMBL/GenBank/DDBJ whole genome shotgun (WGS) entry which is preliminary data.</text>
</comment>
<feature type="compositionally biased region" description="Pro residues" evidence="1">
    <location>
        <begin position="31"/>
        <end position="42"/>
    </location>
</feature>
<evidence type="ECO:0000313" key="3">
    <source>
        <dbReference type="Proteomes" id="UP001228905"/>
    </source>
</evidence>
<reference evidence="2 3" key="1">
    <citation type="submission" date="2023-07" db="EMBL/GenBank/DDBJ databases">
        <title>Genomic Encyclopedia of Type Strains, Phase IV (KMG-IV): sequencing the most valuable type-strain genomes for metagenomic binning, comparative biology and taxonomic classification.</title>
        <authorList>
            <person name="Goeker M."/>
        </authorList>
    </citation>
    <scope>NUCLEOTIDE SEQUENCE [LARGE SCALE GENOMIC DNA]</scope>
    <source>
        <strain evidence="2 3">DSM 18695</strain>
    </source>
</reference>
<gene>
    <name evidence="2" type="ORF">QO010_002517</name>
</gene>
<organism evidence="2 3">
    <name type="scientific">Caulobacter ginsengisoli</name>
    <dbReference type="NCBI Taxonomy" id="400775"/>
    <lineage>
        <taxon>Bacteria</taxon>
        <taxon>Pseudomonadati</taxon>
        <taxon>Pseudomonadota</taxon>
        <taxon>Alphaproteobacteria</taxon>
        <taxon>Caulobacterales</taxon>
        <taxon>Caulobacteraceae</taxon>
        <taxon>Caulobacter</taxon>
    </lineage>
</organism>